<evidence type="ECO:0000313" key="5">
    <source>
        <dbReference type="Proteomes" id="UP000054858"/>
    </source>
</evidence>
<accession>A0A0W0XGT9</accession>
<dbReference type="Proteomes" id="UP000054858">
    <property type="component" value="Unassembled WGS sequence"/>
</dbReference>
<evidence type="ECO:0000256" key="2">
    <source>
        <dbReference type="SAM" id="SignalP"/>
    </source>
</evidence>
<feature type="compositionally biased region" description="Polar residues" evidence="1">
    <location>
        <begin position="31"/>
        <end position="46"/>
    </location>
</feature>
<evidence type="ECO:0000256" key="1">
    <source>
        <dbReference type="SAM" id="MobiDB-lite"/>
    </source>
</evidence>
<dbReference type="RefSeq" id="WP_025384848.1">
    <property type="nucleotide sequence ID" value="NZ_LCUA01000018.1"/>
</dbReference>
<feature type="region of interest" description="Disordered" evidence="1">
    <location>
        <begin position="190"/>
        <end position="233"/>
    </location>
</feature>
<feature type="region of interest" description="Disordered" evidence="1">
    <location>
        <begin position="29"/>
        <end position="50"/>
    </location>
</feature>
<dbReference type="SMART" id="SM00749">
    <property type="entry name" value="BON"/>
    <property type="match status" value="2"/>
</dbReference>
<evidence type="ECO:0000313" key="4">
    <source>
        <dbReference type="EMBL" id="KTD43782.1"/>
    </source>
</evidence>
<gene>
    <name evidence="4" type="ORF">Loak_0332</name>
</gene>
<comment type="caution">
    <text evidence="4">The sequence shown here is derived from an EMBL/GenBank/DDBJ whole genome shotgun (WGS) entry which is preliminary data.</text>
</comment>
<feature type="domain" description="BON" evidence="3">
    <location>
        <begin position="43"/>
        <end position="114"/>
    </location>
</feature>
<feature type="signal peptide" evidence="2">
    <location>
        <begin position="1"/>
        <end position="24"/>
    </location>
</feature>
<feature type="domain" description="BON" evidence="3">
    <location>
        <begin position="120"/>
        <end position="192"/>
    </location>
</feature>
<dbReference type="PATRIC" id="fig|29423.5.peg.346"/>
<organism evidence="4 5">
    <name type="scientific">Legionella oakridgensis</name>
    <dbReference type="NCBI Taxonomy" id="29423"/>
    <lineage>
        <taxon>Bacteria</taxon>
        <taxon>Pseudomonadati</taxon>
        <taxon>Pseudomonadota</taxon>
        <taxon>Gammaproteobacteria</taxon>
        <taxon>Legionellales</taxon>
        <taxon>Legionellaceae</taxon>
        <taxon>Legionella</taxon>
    </lineage>
</organism>
<dbReference type="Pfam" id="PF04972">
    <property type="entry name" value="BON"/>
    <property type="match status" value="2"/>
</dbReference>
<dbReference type="PANTHER" id="PTHR34606">
    <property type="entry name" value="BON DOMAIN-CONTAINING PROTEIN"/>
    <property type="match status" value="1"/>
</dbReference>
<dbReference type="AlphaFoldDB" id="A0A0W0XGT9"/>
<dbReference type="InterPro" id="IPR051686">
    <property type="entry name" value="Lipoprotein_DolP"/>
</dbReference>
<feature type="compositionally biased region" description="Low complexity" evidence="1">
    <location>
        <begin position="208"/>
        <end position="226"/>
    </location>
</feature>
<proteinExistence type="predicted"/>
<reference evidence="4 5" key="1">
    <citation type="submission" date="2015-11" db="EMBL/GenBank/DDBJ databases">
        <title>Genomic analysis of 38 Legionella species identifies large and diverse effector repertoires.</title>
        <authorList>
            <person name="Burstein D."/>
            <person name="Amaro F."/>
            <person name="Zusman T."/>
            <person name="Lifshitz Z."/>
            <person name="Cohen O."/>
            <person name="Gilbert J.A."/>
            <person name="Pupko T."/>
            <person name="Shuman H.A."/>
            <person name="Segal G."/>
        </authorList>
    </citation>
    <scope>NUCLEOTIDE SEQUENCE [LARGE SCALE GENOMIC DNA]</scope>
    <source>
        <strain evidence="4 5">Oak Ridge-10</strain>
    </source>
</reference>
<sequence length="233" mass="24351">MDKLMKLKAVAILICSSLAGSAMADDPMMNGSANGTKNGQTATQAAQPGDAKLTSDVNTALADYAGKINVSVKGGVVYLSGQLPSDTDYEKAVTLAESTKGVLDVNVDNLTVKDSKNPLYDSYLTAKVKGALIQTDVLDKDIPSWSVSVETKNGEVFLSGTVKSDQEKQEVVKVVNSVNGVTKVNDQLQVGKEDATKEQTNTDMTTPSDSSSDASSGSSSDESGSDTMNNSSY</sequence>
<feature type="compositionally biased region" description="Polar residues" evidence="1">
    <location>
        <begin position="198"/>
        <end position="207"/>
    </location>
</feature>
<keyword evidence="2" id="KW-0732">Signal</keyword>
<dbReference type="EMBL" id="LNYP01000006">
    <property type="protein sequence ID" value="KTD43782.1"/>
    <property type="molecule type" value="Genomic_DNA"/>
</dbReference>
<dbReference type="Gene3D" id="3.30.1340.30">
    <property type="match status" value="2"/>
</dbReference>
<dbReference type="InterPro" id="IPR014004">
    <property type="entry name" value="Transpt-assoc_nodulatn_dom_bac"/>
</dbReference>
<protein>
    <submittedName>
        <fullName evidence="4">Osmotically inducible protein Y</fullName>
    </submittedName>
</protein>
<dbReference type="InterPro" id="IPR007055">
    <property type="entry name" value="BON_dom"/>
</dbReference>
<dbReference type="PROSITE" id="PS50914">
    <property type="entry name" value="BON"/>
    <property type="match status" value="2"/>
</dbReference>
<evidence type="ECO:0000259" key="3">
    <source>
        <dbReference type="PROSITE" id="PS50914"/>
    </source>
</evidence>
<name>A0A0W0XGT9_9GAMM</name>
<feature type="chain" id="PRO_5006916510" evidence="2">
    <location>
        <begin position="25"/>
        <end position="233"/>
    </location>
</feature>
<dbReference type="PANTHER" id="PTHR34606:SF15">
    <property type="entry name" value="BON DOMAIN-CONTAINING PROTEIN"/>
    <property type="match status" value="1"/>
</dbReference>